<evidence type="ECO:0000259" key="5">
    <source>
        <dbReference type="PROSITE" id="PS51192"/>
    </source>
</evidence>
<dbReference type="FunFam" id="1.20.120.1080:FF:000005">
    <property type="entry name" value="ATP-dependent helicase HrpA"/>
    <property type="match status" value="1"/>
</dbReference>
<sequence>MSQEIPLTPQLPPYPDLNAKFSAELCMLADLGRLKKLSQHMKQRQRQNQPTQRLQAQWQELWLLSQQKVWQRSQNWPNIHFPEDLPISQKSTEIIATLAQHQVLILAGETGSGKTTQLPKMCLSLGLGQRGLIGHTQPRRLAARSVAGRLAEELGVNLGERVGYQVRFTDSTQEDTLIKVMTDGILLAGIQQDPLLRQYQVLIIDEAHERSLNIDFLLGYLKNILPKRPDLKLIITSATIDVERFSAHFNQAPIIEVSGRTYPVEIRYRPLFKEGAAEAADINLQEGILQAVEEIQAVEVEKKWHLGPRDILVFLPGEREIRETAHYLRKAQLKLTEILPLYARLSAKEQNRIFAPSTSQRRIILSTNVAETSLTVPGIRYVIDPGLVRISRYSYRSKIQRLPIEAISQASANQRSGRCGRISEGLCIRLYSEEDFQQRPAYTEPEIQRTNLAAVILQMLNLRLGEINHFPFIDAPDSRFVKDGLRLLHELGAVDQKHQLTPVGRQLARLPLDPRLARMLLEADRQHCLHEILIITSALNIQDPRERPIEKQAAADASHREWQHPDSDFLSWCTLWEQYEQQRQDLSQNQLKKYCDKAYLSFLRMREWRDTHRQLKLLCRELGLKENTQEASYQNIHTALISGLLSNLGQLHEDKTYLGARNRRFVLFPGSVLYKKRPKWVLAGEIVETSQVYARTLAKIDPAWVEPLAEHLIKRQYFEPHWEKKRAQVVAYERVTLYGLDLVKKRRIHYGPLDPENARDIFIRTALVEGHYQTKAHFFTHNQALIHQVHELEAKARRRDILVDDETLFEFYQARIPEHIHQGRSFERWRKQAEAKDAQILLLTQAYLMQRQAEEITVEAYPDEFLWQGVAYQLTYQFTPGEAADGVTLSTPASMLRQLPSARLEWLVPGMLADKCLALLKSLPKQVRKNFVPLPDYVRAATDALVPDNVPLTQALALFLYKITGVKIAPEHWQPQSLDAHHYINIRVLDMQGKVLGEGRDLAKLQQTFAQDAQAGAQALASQHLCPAPFTTWPEALHLPMALEQKQAGIRVKAYPALIDLGDKVEVQLLDHAQKAQYAHQQGVLRLCRLHLATREKALLKTWPLWSKVCLLFHPLGTSAQAAEEVLQALCQQAFIDPYLQQQQALPRNAAEFDAFFTQGEAQLAKLAPGLLQALVSALEMRLELAKALKGRLSFALAMTYKDVQAHQQQLFAKGFIRDAGAWLAEYPRYLKADLIRLEKAGRDPIRDQHFAQELQQGYENYLLKHQEYLKLGYANSELILYRWMLEEYRVSLYAQHLGTKVSVSGKRLQQQWQQVSHQAAVDQI</sequence>
<name>A0A1H6R1B3_9GAMM</name>
<dbReference type="NCBIfam" id="TIGR01967">
    <property type="entry name" value="DEAH_box_HrpA"/>
    <property type="match status" value="1"/>
</dbReference>
<dbReference type="InterPro" id="IPR048333">
    <property type="entry name" value="HA2_WH"/>
</dbReference>
<dbReference type="InterPro" id="IPR010222">
    <property type="entry name" value="RNA_helicase_HrpA"/>
</dbReference>
<dbReference type="PROSITE" id="PS51192">
    <property type="entry name" value="HELICASE_ATP_BIND_1"/>
    <property type="match status" value="1"/>
</dbReference>
<dbReference type="RefSeq" id="WP_245710416.1">
    <property type="nucleotide sequence ID" value="NZ_FNYH01000002.1"/>
</dbReference>
<dbReference type="SMART" id="SM00847">
    <property type="entry name" value="HA2"/>
    <property type="match status" value="1"/>
</dbReference>
<dbReference type="InterPro" id="IPR011709">
    <property type="entry name" value="DEAD-box_helicase_OB_fold"/>
</dbReference>
<dbReference type="Pfam" id="PF00270">
    <property type="entry name" value="DEAD"/>
    <property type="match status" value="1"/>
</dbReference>
<keyword evidence="8" id="KW-1185">Reference proteome</keyword>
<dbReference type="InterPro" id="IPR007502">
    <property type="entry name" value="Helicase-assoc_dom"/>
</dbReference>
<dbReference type="InterPro" id="IPR001650">
    <property type="entry name" value="Helicase_C-like"/>
</dbReference>
<dbReference type="PANTHER" id="PTHR18934">
    <property type="entry name" value="ATP-DEPENDENT RNA HELICASE"/>
    <property type="match status" value="1"/>
</dbReference>
<evidence type="ECO:0000256" key="3">
    <source>
        <dbReference type="ARBA" id="ARBA00022806"/>
    </source>
</evidence>
<dbReference type="GO" id="GO:0016787">
    <property type="term" value="F:hydrolase activity"/>
    <property type="evidence" value="ECO:0007669"/>
    <property type="project" value="UniProtKB-KW"/>
</dbReference>
<dbReference type="CDD" id="cd18791">
    <property type="entry name" value="SF2_C_RHA"/>
    <property type="match status" value="1"/>
</dbReference>
<keyword evidence="4" id="KW-0067">ATP-binding</keyword>
<dbReference type="GO" id="GO:0005524">
    <property type="term" value="F:ATP binding"/>
    <property type="evidence" value="ECO:0007669"/>
    <property type="project" value="UniProtKB-KW"/>
</dbReference>
<organism evidence="7 8">
    <name type="scientific">Allopseudospirillum japonicum</name>
    <dbReference type="NCBI Taxonomy" id="64971"/>
    <lineage>
        <taxon>Bacteria</taxon>
        <taxon>Pseudomonadati</taxon>
        <taxon>Pseudomonadota</taxon>
        <taxon>Gammaproteobacteria</taxon>
        <taxon>Oceanospirillales</taxon>
        <taxon>Oceanospirillaceae</taxon>
        <taxon>Allopseudospirillum</taxon>
    </lineage>
</organism>
<dbReference type="FunFam" id="3.40.50.300:FF:000575">
    <property type="entry name" value="ATP-dependent helicase hrpA"/>
    <property type="match status" value="1"/>
</dbReference>
<keyword evidence="2" id="KW-0378">Hydrolase</keyword>
<protein>
    <submittedName>
        <fullName evidence="7">ATP-dependent helicase HrpA</fullName>
    </submittedName>
</protein>
<dbReference type="Pfam" id="PF11898">
    <property type="entry name" value="DUF3418"/>
    <property type="match status" value="1"/>
</dbReference>
<feature type="domain" description="Helicase C-terminal" evidence="6">
    <location>
        <begin position="283"/>
        <end position="463"/>
    </location>
</feature>
<evidence type="ECO:0000256" key="1">
    <source>
        <dbReference type="ARBA" id="ARBA00022741"/>
    </source>
</evidence>
<dbReference type="GO" id="GO:0003724">
    <property type="term" value="F:RNA helicase activity"/>
    <property type="evidence" value="ECO:0007669"/>
    <property type="project" value="InterPro"/>
</dbReference>
<dbReference type="Proteomes" id="UP000242999">
    <property type="component" value="Unassembled WGS sequence"/>
</dbReference>
<accession>A0A1H6R1B3</accession>
<dbReference type="SMART" id="SM00487">
    <property type="entry name" value="DEXDc"/>
    <property type="match status" value="1"/>
</dbReference>
<dbReference type="PANTHER" id="PTHR18934:SF99">
    <property type="entry name" value="ATP-DEPENDENT RNA HELICASE DHX37-RELATED"/>
    <property type="match status" value="1"/>
</dbReference>
<keyword evidence="3 7" id="KW-0347">Helicase</keyword>
<dbReference type="PROSITE" id="PS51194">
    <property type="entry name" value="HELICASE_CTER"/>
    <property type="match status" value="1"/>
</dbReference>
<evidence type="ECO:0000313" key="7">
    <source>
        <dbReference type="EMBL" id="SEI47044.1"/>
    </source>
</evidence>
<evidence type="ECO:0000256" key="2">
    <source>
        <dbReference type="ARBA" id="ARBA00022801"/>
    </source>
</evidence>
<dbReference type="InterPro" id="IPR011545">
    <property type="entry name" value="DEAD/DEAH_box_helicase_dom"/>
</dbReference>
<dbReference type="InterPro" id="IPR027417">
    <property type="entry name" value="P-loop_NTPase"/>
</dbReference>
<evidence type="ECO:0000259" key="6">
    <source>
        <dbReference type="PROSITE" id="PS51194"/>
    </source>
</evidence>
<proteinExistence type="predicted"/>
<dbReference type="Pfam" id="PF00271">
    <property type="entry name" value="Helicase_C"/>
    <property type="match status" value="1"/>
</dbReference>
<dbReference type="GO" id="GO:0003723">
    <property type="term" value="F:RNA binding"/>
    <property type="evidence" value="ECO:0007669"/>
    <property type="project" value="TreeGrafter"/>
</dbReference>
<dbReference type="InterPro" id="IPR003593">
    <property type="entry name" value="AAA+_ATPase"/>
</dbReference>
<reference evidence="8" key="1">
    <citation type="submission" date="2016-10" db="EMBL/GenBank/DDBJ databases">
        <authorList>
            <person name="Varghese N."/>
            <person name="Submissions S."/>
        </authorList>
    </citation>
    <scope>NUCLEOTIDE SEQUENCE [LARGE SCALE GENOMIC DNA]</scope>
    <source>
        <strain evidence="8">DSM 7165</strain>
    </source>
</reference>
<dbReference type="EMBL" id="FNYH01000002">
    <property type="protein sequence ID" value="SEI47044.1"/>
    <property type="molecule type" value="Genomic_DNA"/>
</dbReference>
<dbReference type="STRING" id="64971.SAMN05421831_102200"/>
<dbReference type="SUPFAM" id="SSF52540">
    <property type="entry name" value="P-loop containing nucleoside triphosphate hydrolases"/>
    <property type="match status" value="1"/>
</dbReference>
<keyword evidence="1" id="KW-0547">Nucleotide-binding</keyword>
<dbReference type="Pfam" id="PF21010">
    <property type="entry name" value="HA2_C"/>
    <property type="match status" value="1"/>
</dbReference>
<feature type="domain" description="Helicase ATP-binding" evidence="5">
    <location>
        <begin position="95"/>
        <end position="258"/>
    </location>
</feature>
<dbReference type="Gene3D" id="1.20.120.1080">
    <property type="match status" value="1"/>
</dbReference>
<evidence type="ECO:0000313" key="8">
    <source>
        <dbReference type="Proteomes" id="UP000242999"/>
    </source>
</evidence>
<evidence type="ECO:0000256" key="4">
    <source>
        <dbReference type="ARBA" id="ARBA00022840"/>
    </source>
</evidence>
<dbReference type="NCBIfam" id="NF008348">
    <property type="entry name" value="PRK11131.1"/>
    <property type="match status" value="1"/>
</dbReference>
<dbReference type="SMART" id="SM00382">
    <property type="entry name" value="AAA"/>
    <property type="match status" value="1"/>
</dbReference>
<dbReference type="Pfam" id="PF07717">
    <property type="entry name" value="OB_NTP_bind"/>
    <property type="match status" value="1"/>
</dbReference>
<dbReference type="Pfam" id="PF04408">
    <property type="entry name" value="WHD_HA2"/>
    <property type="match status" value="1"/>
</dbReference>
<dbReference type="InterPro" id="IPR014001">
    <property type="entry name" value="Helicase_ATP-bd"/>
</dbReference>
<dbReference type="InterPro" id="IPR024590">
    <property type="entry name" value="HrpA_C"/>
</dbReference>
<gene>
    <name evidence="7" type="ORF">SAMN05421831_102200</name>
</gene>
<dbReference type="SMART" id="SM00490">
    <property type="entry name" value="HELICc"/>
    <property type="match status" value="1"/>
</dbReference>
<dbReference type="Gene3D" id="3.40.50.300">
    <property type="entry name" value="P-loop containing nucleotide triphosphate hydrolases"/>
    <property type="match status" value="2"/>
</dbReference>